<dbReference type="EMBL" id="VTEZ01000006">
    <property type="protein sequence ID" value="TYS83117.1"/>
    <property type="molecule type" value="Genomic_DNA"/>
</dbReference>
<accession>A0A5D4TR36</accession>
<evidence type="ECO:0000313" key="3">
    <source>
        <dbReference type="Proteomes" id="UP000324269"/>
    </source>
</evidence>
<feature type="transmembrane region" description="Helical" evidence="1">
    <location>
        <begin position="30"/>
        <end position="56"/>
    </location>
</feature>
<organism evidence="2 3">
    <name type="scientific">Rossellomorea aquimaris</name>
    <dbReference type="NCBI Taxonomy" id="189382"/>
    <lineage>
        <taxon>Bacteria</taxon>
        <taxon>Bacillati</taxon>
        <taxon>Bacillota</taxon>
        <taxon>Bacilli</taxon>
        <taxon>Bacillales</taxon>
        <taxon>Bacillaceae</taxon>
        <taxon>Rossellomorea</taxon>
    </lineage>
</organism>
<evidence type="ECO:0000313" key="2">
    <source>
        <dbReference type="EMBL" id="TYS83117.1"/>
    </source>
</evidence>
<evidence type="ECO:0000256" key="1">
    <source>
        <dbReference type="SAM" id="Phobius"/>
    </source>
</evidence>
<keyword evidence="1" id="KW-0812">Transmembrane</keyword>
<dbReference type="AlphaFoldDB" id="A0A5D4TR36"/>
<dbReference type="Proteomes" id="UP000324269">
    <property type="component" value="Unassembled WGS sequence"/>
</dbReference>
<protein>
    <submittedName>
        <fullName evidence="2">Uncharacterized protein</fullName>
    </submittedName>
</protein>
<comment type="caution">
    <text evidence="2">The sequence shown here is derived from an EMBL/GenBank/DDBJ whole genome shotgun (WGS) entry which is preliminary data.</text>
</comment>
<name>A0A5D4TR36_9BACI</name>
<dbReference type="OrthoDB" id="2230190at2"/>
<reference evidence="2 3" key="1">
    <citation type="submission" date="2019-08" db="EMBL/GenBank/DDBJ databases">
        <title>Bacillus genomes from the desert of Cuatro Cienegas, Coahuila.</title>
        <authorList>
            <person name="Olmedo-Alvarez G."/>
        </authorList>
    </citation>
    <scope>NUCLEOTIDE SEQUENCE [LARGE SCALE GENOMIC DNA]</scope>
    <source>
        <strain evidence="2 3">CH87b_3T</strain>
    </source>
</reference>
<keyword evidence="1" id="KW-1133">Transmembrane helix</keyword>
<proteinExistence type="predicted"/>
<keyword evidence="1" id="KW-0472">Membrane</keyword>
<gene>
    <name evidence="2" type="ORF">FZC85_18075</name>
</gene>
<feature type="transmembrane region" description="Helical" evidence="1">
    <location>
        <begin position="77"/>
        <end position="96"/>
    </location>
</feature>
<sequence length="104" mass="11158">MEAILEKELLLPNQYVDVTDQEMEYVDGGVAIATILGIVTAVIAASGATYGAGRVAGERAYYAGLRNSTYQKWKWQIRAAAVGVGGVAGGIFMLGFENKFYSMI</sequence>